<gene>
    <name evidence="2" type="ORF">E6H00_08315</name>
</gene>
<protein>
    <recommendedName>
        <fullName evidence="1">Aminoglycoside phosphotransferase domain-containing protein</fullName>
    </recommendedName>
</protein>
<dbReference type="SUPFAM" id="SSF56112">
    <property type="entry name" value="Protein kinase-like (PK-like)"/>
    <property type="match status" value="1"/>
</dbReference>
<evidence type="ECO:0000313" key="3">
    <source>
        <dbReference type="Proteomes" id="UP000318509"/>
    </source>
</evidence>
<name>A0A537K282_9BACT</name>
<proteinExistence type="predicted"/>
<organism evidence="2 3">
    <name type="scientific">Candidatus Segetimicrobium genomatis</name>
    <dbReference type="NCBI Taxonomy" id="2569760"/>
    <lineage>
        <taxon>Bacteria</taxon>
        <taxon>Bacillati</taxon>
        <taxon>Candidatus Sysuimicrobiota</taxon>
        <taxon>Candidatus Sysuimicrobiia</taxon>
        <taxon>Candidatus Sysuimicrobiales</taxon>
        <taxon>Candidatus Segetimicrobiaceae</taxon>
        <taxon>Candidatus Segetimicrobium</taxon>
    </lineage>
</organism>
<sequence>MFAHALRREEEVPVELESAQGVDDASVSAFSAVLAREEFREELDRLSFSRWRWGARQDLRLRSLKCHEHDRCTFEIALKTPNGWHSVIGKVFVQDRVDVFEALDGVRRAGFGPEAEFSIPQPYAYLASLRVLLEEKIEGPSAKEMFLTGGPREQISAAERCARWLARFHALAPRWGRVVEISKELSDIRNWTDVLARLEEPLAGKARLLSRKLIAAAPSLGAVESCAGHGSYIPEHVILANGRTATIDLDDYDVGDPTRDVAWFLVGVERVARNHLGSLDALDAAAGMFLRTYASFGRNEVLARLPFYMAEQYLHGAKRDARNKPPGWPNKVGVMLDRGLRALDKGPDQRAHLADNTVREP</sequence>
<feature type="domain" description="Aminoglycoside phosphotransferase" evidence="1">
    <location>
        <begin position="111"/>
        <end position="294"/>
    </location>
</feature>
<dbReference type="InterPro" id="IPR011009">
    <property type="entry name" value="Kinase-like_dom_sf"/>
</dbReference>
<comment type="caution">
    <text evidence="2">The sequence shown here is derived from an EMBL/GenBank/DDBJ whole genome shotgun (WGS) entry which is preliminary data.</text>
</comment>
<dbReference type="Proteomes" id="UP000318509">
    <property type="component" value="Unassembled WGS sequence"/>
</dbReference>
<dbReference type="InterPro" id="IPR002575">
    <property type="entry name" value="Aminoglycoside_PTrfase"/>
</dbReference>
<dbReference type="Pfam" id="PF01636">
    <property type="entry name" value="APH"/>
    <property type="match status" value="1"/>
</dbReference>
<reference evidence="2 3" key="1">
    <citation type="journal article" date="2019" name="Nat. Microbiol.">
        <title>Mediterranean grassland soil C-N compound turnover is dependent on rainfall and depth, and is mediated by genomically divergent microorganisms.</title>
        <authorList>
            <person name="Diamond S."/>
            <person name="Andeer P.F."/>
            <person name="Li Z."/>
            <person name="Crits-Christoph A."/>
            <person name="Burstein D."/>
            <person name="Anantharaman K."/>
            <person name="Lane K.R."/>
            <person name="Thomas B.C."/>
            <person name="Pan C."/>
            <person name="Northen T.R."/>
            <person name="Banfield J.F."/>
        </authorList>
    </citation>
    <scope>NUCLEOTIDE SEQUENCE [LARGE SCALE GENOMIC DNA]</scope>
    <source>
        <strain evidence="2">NP_3</strain>
    </source>
</reference>
<dbReference type="EMBL" id="VBAK01000117">
    <property type="protein sequence ID" value="TMI89901.1"/>
    <property type="molecule type" value="Genomic_DNA"/>
</dbReference>
<evidence type="ECO:0000259" key="1">
    <source>
        <dbReference type="Pfam" id="PF01636"/>
    </source>
</evidence>
<dbReference type="AlphaFoldDB" id="A0A537K282"/>
<dbReference type="Gene3D" id="3.90.1200.10">
    <property type="match status" value="1"/>
</dbReference>
<accession>A0A537K282</accession>
<evidence type="ECO:0000313" key="2">
    <source>
        <dbReference type="EMBL" id="TMI89901.1"/>
    </source>
</evidence>